<accession>A0A8B8FYU7</accession>
<evidence type="ECO:0000313" key="2">
    <source>
        <dbReference type="Proteomes" id="UP000694846"/>
    </source>
</evidence>
<proteinExistence type="predicted"/>
<dbReference type="PANTHER" id="PTHR45913:SF21">
    <property type="entry name" value="DUF4371 DOMAIN-CONTAINING PROTEIN"/>
    <property type="match status" value="1"/>
</dbReference>
<dbReference type="RefSeq" id="XP_025415972.1">
    <property type="nucleotide sequence ID" value="XM_025560187.1"/>
</dbReference>
<evidence type="ECO:0000256" key="1">
    <source>
        <dbReference type="SAM" id="MobiDB-lite"/>
    </source>
</evidence>
<dbReference type="PANTHER" id="PTHR45913">
    <property type="entry name" value="EPM2A-INTERACTING PROTEIN 1"/>
    <property type="match status" value="1"/>
</dbReference>
<organism evidence="2 3">
    <name type="scientific">Sipha flava</name>
    <name type="common">yellow sugarcane aphid</name>
    <dbReference type="NCBI Taxonomy" id="143950"/>
    <lineage>
        <taxon>Eukaryota</taxon>
        <taxon>Metazoa</taxon>
        <taxon>Ecdysozoa</taxon>
        <taxon>Arthropoda</taxon>
        <taxon>Hexapoda</taxon>
        <taxon>Insecta</taxon>
        <taxon>Pterygota</taxon>
        <taxon>Neoptera</taxon>
        <taxon>Paraneoptera</taxon>
        <taxon>Hemiptera</taxon>
        <taxon>Sternorrhyncha</taxon>
        <taxon>Aphidomorpha</taxon>
        <taxon>Aphidoidea</taxon>
        <taxon>Aphididae</taxon>
        <taxon>Sipha</taxon>
    </lineage>
</organism>
<gene>
    <name evidence="3" type="primary">LOC112687468</name>
</gene>
<name>A0A8B8FYU7_9HEMI</name>
<dbReference type="OrthoDB" id="6611647at2759"/>
<sequence>MKRHYETKHKSFSEKYQVGSNLRKSKIESLYLSYSTSTQINNKAMSEQEKCTEASIHISWILPKHMKLFTNADIIKECIVEAGNVLFDSKNNIMETTRNIPLSTSSDTRNTELLAKENHSN</sequence>
<feature type="region of interest" description="Disordered" evidence="1">
    <location>
        <begin position="101"/>
        <end position="121"/>
    </location>
</feature>
<evidence type="ECO:0000313" key="3">
    <source>
        <dbReference type="RefSeq" id="XP_025415972.1"/>
    </source>
</evidence>
<reference evidence="3" key="1">
    <citation type="submission" date="2025-08" db="UniProtKB">
        <authorList>
            <consortium name="RefSeq"/>
        </authorList>
    </citation>
    <scope>IDENTIFICATION</scope>
    <source>
        <tissue evidence="3">Whole body</tissue>
    </source>
</reference>
<dbReference type="GeneID" id="112687468"/>
<dbReference type="Proteomes" id="UP000694846">
    <property type="component" value="Unplaced"/>
</dbReference>
<dbReference type="AlphaFoldDB" id="A0A8B8FYU7"/>
<keyword evidence="2" id="KW-1185">Reference proteome</keyword>
<protein>
    <submittedName>
        <fullName evidence="3">Uncharacterized protein LOC112687468</fullName>
    </submittedName>
</protein>